<gene>
    <name evidence="5" type="ORF">IAA93_07010</name>
</gene>
<feature type="transmembrane region" description="Helical" evidence="3">
    <location>
        <begin position="66"/>
        <end position="89"/>
    </location>
</feature>
<evidence type="ECO:0000313" key="6">
    <source>
        <dbReference type="Proteomes" id="UP000787625"/>
    </source>
</evidence>
<dbReference type="Gene3D" id="3.60.21.10">
    <property type="match status" value="1"/>
</dbReference>
<reference evidence="5" key="2">
    <citation type="submission" date="2021-04" db="EMBL/GenBank/DDBJ databases">
        <authorList>
            <person name="Gilroy R."/>
        </authorList>
    </citation>
    <scope>NUCLEOTIDE SEQUENCE</scope>
    <source>
        <strain evidence="5">MalCec1-1739</strain>
    </source>
</reference>
<dbReference type="InterPro" id="IPR004843">
    <property type="entry name" value="Calcineurin-like_PHP"/>
</dbReference>
<evidence type="ECO:0000313" key="5">
    <source>
        <dbReference type="EMBL" id="HJD53454.1"/>
    </source>
</evidence>
<organism evidence="5 6">
    <name type="scientific">Candidatus Avibacteroides avistercoris</name>
    <dbReference type="NCBI Taxonomy" id="2840690"/>
    <lineage>
        <taxon>Bacteria</taxon>
        <taxon>Pseudomonadati</taxon>
        <taxon>Bacteroidota</taxon>
        <taxon>Bacteroidia</taxon>
        <taxon>Bacteroidales</taxon>
        <taxon>Bacteroidaceae</taxon>
        <taxon>Bacteroidaceae incertae sedis</taxon>
        <taxon>Candidatus Avibacteroides</taxon>
    </lineage>
</organism>
<protein>
    <submittedName>
        <fullName evidence="5">Metallophosphoesterase</fullName>
    </submittedName>
</protein>
<dbReference type="InterPro" id="IPR029052">
    <property type="entry name" value="Metallo-depent_PP-like"/>
</dbReference>
<feature type="transmembrane region" description="Helical" evidence="3">
    <location>
        <begin position="7"/>
        <end position="24"/>
    </location>
</feature>
<proteinExistence type="predicted"/>
<feature type="transmembrane region" description="Helical" evidence="3">
    <location>
        <begin position="36"/>
        <end position="54"/>
    </location>
</feature>
<dbReference type="Pfam" id="PF00149">
    <property type="entry name" value="Metallophos"/>
    <property type="match status" value="1"/>
</dbReference>
<dbReference type="GO" id="GO:0016020">
    <property type="term" value="C:membrane"/>
    <property type="evidence" value="ECO:0007669"/>
    <property type="project" value="GOC"/>
</dbReference>
<dbReference type="SUPFAM" id="SSF56300">
    <property type="entry name" value="Metallo-dependent phosphatases"/>
    <property type="match status" value="1"/>
</dbReference>
<dbReference type="PANTHER" id="PTHR31302:SF31">
    <property type="entry name" value="PHOSPHODIESTERASE YAEI"/>
    <property type="match status" value="1"/>
</dbReference>
<keyword evidence="3" id="KW-0812">Transmembrane</keyword>
<keyword evidence="1" id="KW-0479">Metal-binding</keyword>
<dbReference type="EMBL" id="DWUP01000163">
    <property type="protein sequence ID" value="HJD53454.1"/>
    <property type="molecule type" value="Genomic_DNA"/>
</dbReference>
<dbReference type="GO" id="GO:0046872">
    <property type="term" value="F:metal ion binding"/>
    <property type="evidence" value="ECO:0007669"/>
    <property type="project" value="UniProtKB-KW"/>
</dbReference>
<dbReference type="PANTHER" id="PTHR31302">
    <property type="entry name" value="TRANSMEMBRANE PROTEIN WITH METALLOPHOSPHOESTERASE DOMAIN-RELATED"/>
    <property type="match status" value="1"/>
</dbReference>
<feature type="domain" description="Calcineurin-like phosphoesterase" evidence="4">
    <location>
        <begin position="151"/>
        <end position="331"/>
    </location>
</feature>
<dbReference type="GO" id="GO:0009245">
    <property type="term" value="P:lipid A biosynthetic process"/>
    <property type="evidence" value="ECO:0007669"/>
    <property type="project" value="TreeGrafter"/>
</dbReference>
<dbReference type="InterPro" id="IPR051158">
    <property type="entry name" value="Metallophosphoesterase_sf"/>
</dbReference>
<sequence length="391" mass="44782">MITRTFYTLFFSIVISDIIIYFTHINNLGHTLWRTLWFVPSILLIAGLVTVMFARKQFYMIDKAHIASFYFMLCLAITIPKCVFAVTYLTKYAVQQFTTADVDRIFTNIALGLGLATFAIIAIGTLWGWRKAVITRVTVSSSKLPDTFDGLKIVHISDIHASTWSTNPRDFIKIVAKINAENADIIMFTGDLITHRTSELAYIEKPLRALRAKYGIYSVLGNHDYSPYYPWRNIMDKKRNLEDLISLQKDMGWKLLNNTHDYLRIDNDSIAVIGVENWGDPPFSKYGNLPMAMQGVDDKCYKILLTHNPAHWEAEVKGSDIDLTLSGHTHAMQFKLFGLSLSRLKYRYWNDLHKVGDQYICVNEGLGCTLIPFRFGSWPEITVITLHKAKE</sequence>
<keyword evidence="3" id="KW-1133">Transmembrane helix</keyword>
<name>A0A9D2ZVD7_9BACT</name>
<evidence type="ECO:0000256" key="3">
    <source>
        <dbReference type="SAM" id="Phobius"/>
    </source>
</evidence>
<reference evidence="5" key="1">
    <citation type="journal article" date="2021" name="PeerJ">
        <title>Extensive microbial diversity within the chicken gut microbiome revealed by metagenomics and culture.</title>
        <authorList>
            <person name="Gilroy R."/>
            <person name="Ravi A."/>
            <person name="Getino M."/>
            <person name="Pursley I."/>
            <person name="Horton D.L."/>
            <person name="Alikhan N.F."/>
            <person name="Baker D."/>
            <person name="Gharbi K."/>
            <person name="Hall N."/>
            <person name="Watson M."/>
            <person name="Adriaenssens E.M."/>
            <person name="Foster-Nyarko E."/>
            <person name="Jarju S."/>
            <person name="Secka A."/>
            <person name="Antonio M."/>
            <person name="Oren A."/>
            <person name="Chaudhuri R.R."/>
            <person name="La Ragione R."/>
            <person name="Hildebrand F."/>
            <person name="Pallen M.J."/>
        </authorList>
    </citation>
    <scope>NUCLEOTIDE SEQUENCE</scope>
    <source>
        <strain evidence="5">MalCec1-1739</strain>
    </source>
</reference>
<dbReference type="Proteomes" id="UP000787625">
    <property type="component" value="Unassembled WGS sequence"/>
</dbReference>
<evidence type="ECO:0000256" key="2">
    <source>
        <dbReference type="ARBA" id="ARBA00022801"/>
    </source>
</evidence>
<feature type="transmembrane region" description="Helical" evidence="3">
    <location>
        <begin position="109"/>
        <end position="129"/>
    </location>
</feature>
<evidence type="ECO:0000259" key="4">
    <source>
        <dbReference type="Pfam" id="PF00149"/>
    </source>
</evidence>
<dbReference type="AlphaFoldDB" id="A0A9D2ZVD7"/>
<accession>A0A9D2ZVD7</accession>
<keyword evidence="2" id="KW-0378">Hydrolase</keyword>
<comment type="caution">
    <text evidence="5">The sequence shown here is derived from an EMBL/GenBank/DDBJ whole genome shotgun (WGS) entry which is preliminary data.</text>
</comment>
<dbReference type="CDD" id="cd07385">
    <property type="entry name" value="MPP_YkuE_C"/>
    <property type="match status" value="1"/>
</dbReference>
<keyword evidence="3" id="KW-0472">Membrane</keyword>
<dbReference type="GO" id="GO:0008758">
    <property type="term" value="F:UDP-2,3-diacylglucosamine hydrolase activity"/>
    <property type="evidence" value="ECO:0007669"/>
    <property type="project" value="TreeGrafter"/>
</dbReference>
<evidence type="ECO:0000256" key="1">
    <source>
        <dbReference type="ARBA" id="ARBA00022723"/>
    </source>
</evidence>